<gene>
    <name evidence="10" type="ORF">VKT23_002403</name>
</gene>
<evidence type="ECO:0000256" key="3">
    <source>
        <dbReference type="ARBA" id="ARBA00022827"/>
    </source>
</evidence>
<dbReference type="Pfam" id="PF01266">
    <property type="entry name" value="DAO"/>
    <property type="match status" value="1"/>
</dbReference>
<keyword evidence="3" id="KW-0274">FAD</keyword>
<accession>A0ABR1K5K2</accession>
<proteinExistence type="inferred from homology"/>
<dbReference type="Gene3D" id="3.50.50.60">
    <property type="entry name" value="FAD/NAD(P)-binding domain"/>
    <property type="match status" value="1"/>
</dbReference>
<dbReference type="PANTHER" id="PTHR43104:SF4">
    <property type="entry name" value="L-2-HYDROXYGLUTARATE DEHYDROGENASE, MITOCHONDRIAL"/>
    <property type="match status" value="1"/>
</dbReference>
<dbReference type="EC" id="1.1.99.2" evidence="7"/>
<evidence type="ECO:0000313" key="11">
    <source>
        <dbReference type="Proteomes" id="UP001498398"/>
    </source>
</evidence>
<feature type="domain" description="FAD dependent oxidoreductase" evidence="9">
    <location>
        <begin position="26"/>
        <end position="447"/>
    </location>
</feature>
<protein>
    <recommendedName>
        <fullName evidence="8">L-2-hydroxyglutarate dehydrogenase, mitochondrial</fullName>
        <ecNumber evidence="7">1.1.99.2</ecNumber>
    </recommendedName>
</protein>
<evidence type="ECO:0000256" key="6">
    <source>
        <dbReference type="ARBA" id="ARBA00037941"/>
    </source>
</evidence>
<sequence>MSIRGLKVALNGNGRFKYKSPELVVDHLVVGAGVVGLAIAQRLCEKFPHKSTYVVERHSRAGEETSSRNSEVIHSGLYYPPDSLKTRLCLRGRDMIYERCQALNIPHRKTGKLVVATSGQQSYIENLHAKSLRLDWPPHSQLTDPGKPVLPTKLISGDEARSLEPDLSKDITAALWCPETGILDSHTFVESLEKDIIDSDGGELAYGTRIVRVDPYRHQPSAEIPDEEHGWVVQTLTGNASDGEGDALLARTLINSSGLSGPFILNALLPPEQRIPIYYARGSYASYKGPGIRGVSHLIYPCPYTGPNAHAFESLGTHLTLDLNGKVRFGPDLEWISPPEDLDASSEAAIDFWTRHLVPSDSRLAQMHQAVTRYLPNVQFEGMQPDYVGIRPKLVPPGGGFQDFVFRTDYASAHKHGGRGKGPMVSLLGIESPGLTSSLAIAEHVVEDLLGKE</sequence>
<dbReference type="EMBL" id="JBANRG010000002">
    <property type="protein sequence ID" value="KAK7470990.1"/>
    <property type="molecule type" value="Genomic_DNA"/>
</dbReference>
<evidence type="ECO:0000256" key="4">
    <source>
        <dbReference type="ARBA" id="ARBA00023002"/>
    </source>
</evidence>
<evidence type="ECO:0000256" key="5">
    <source>
        <dbReference type="ARBA" id="ARBA00036066"/>
    </source>
</evidence>
<evidence type="ECO:0000256" key="2">
    <source>
        <dbReference type="ARBA" id="ARBA00022630"/>
    </source>
</evidence>
<comment type="similarity">
    <text evidence="6">Belongs to the L2HGDH family.</text>
</comment>
<name>A0ABR1K5K2_9AGAR</name>
<evidence type="ECO:0000256" key="1">
    <source>
        <dbReference type="ARBA" id="ARBA00001974"/>
    </source>
</evidence>
<dbReference type="InterPro" id="IPR036188">
    <property type="entry name" value="FAD/NAD-bd_sf"/>
</dbReference>
<keyword evidence="2" id="KW-0285">Flavoprotein</keyword>
<evidence type="ECO:0000256" key="8">
    <source>
        <dbReference type="ARBA" id="ARBA00041137"/>
    </source>
</evidence>
<comment type="cofactor">
    <cofactor evidence="1">
        <name>FAD</name>
        <dbReference type="ChEBI" id="CHEBI:57692"/>
    </cofactor>
</comment>
<evidence type="ECO:0000256" key="7">
    <source>
        <dbReference type="ARBA" id="ARBA00038878"/>
    </source>
</evidence>
<reference evidence="10 11" key="1">
    <citation type="submission" date="2024-01" db="EMBL/GenBank/DDBJ databases">
        <title>A draft genome for the cacao thread blight pathogen Marasmiellus scandens.</title>
        <authorList>
            <person name="Baruah I.K."/>
            <person name="Leung J."/>
            <person name="Bukari Y."/>
            <person name="Amoako-Attah I."/>
            <person name="Meinhardt L.W."/>
            <person name="Bailey B.A."/>
            <person name="Cohen S.P."/>
        </authorList>
    </citation>
    <scope>NUCLEOTIDE SEQUENCE [LARGE SCALE GENOMIC DNA]</scope>
    <source>
        <strain evidence="10 11">GH-19</strain>
    </source>
</reference>
<evidence type="ECO:0000259" key="9">
    <source>
        <dbReference type="Pfam" id="PF01266"/>
    </source>
</evidence>
<comment type="caution">
    <text evidence="10">The sequence shown here is derived from an EMBL/GenBank/DDBJ whole genome shotgun (WGS) entry which is preliminary data.</text>
</comment>
<evidence type="ECO:0000313" key="10">
    <source>
        <dbReference type="EMBL" id="KAK7470990.1"/>
    </source>
</evidence>
<comment type="catalytic activity">
    <reaction evidence="5">
        <text>(S)-2-hydroxyglutarate + A = 2-oxoglutarate + AH2</text>
        <dbReference type="Rhea" id="RHEA:21252"/>
        <dbReference type="ChEBI" id="CHEBI:13193"/>
        <dbReference type="ChEBI" id="CHEBI:16782"/>
        <dbReference type="ChEBI" id="CHEBI:16810"/>
        <dbReference type="ChEBI" id="CHEBI:17499"/>
        <dbReference type="EC" id="1.1.99.2"/>
    </reaction>
</comment>
<dbReference type="SUPFAM" id="SSF51905">
    <property type="entry name" value="FAD/NAD(P)-binding domain"/>
    <property type="match status" value="1"/>
</dbReference>
<dbReference type="Gene3D" id="3.30.9.10">
    <property type="entry name" value="D-Amino Acid Oxidase, subunit A, domain 2"/>
    <property type="match status" value="1"/>
</dbReference>
<keyword evidence="4" id="KW-0560">Oxidoreductase</keyword>
<organism evidence="10 11">
    <name type="scientific">Marasmiellus scandens</name>
    <dbReference type="NCBI Taxonomy" id="2682957"/>
    <lineage>
        <taxon>Eukaryota</taxon>
        <taxon>Fungi</taxon>
        <taxon>Dikarya</taxon>
        <taxon>Basidiomycota</taxon>
        <taxon>Agaricomycotina</taxon>
        <taxon>Agaricomycetes</taxon>
        <taxon>Agaricomycetidae</taxon>
        <taxon>Agaricales</taxon>
        <taxon>Marasmiineae</taxon>
        <taxon>Omphalotaceae</taxon>
        <taxon>Marasmiellus</taxon>
    </lineage>
</organism>
<dbReference type="Proteomes" id="UP001498398">
    <property type="component" value="Unassembled WGS sequence"/>
</dbReference>
<dbReference type="PANTHER" id="PTHR43104">
    <property type="entry name" value="L-2-HYDROXYGLUTARATE DEHYDROGENASE, MITOCHONDRIAL"/>
    <property type="match status" value="1"/>
</dbReference>
<keyword evidence="11" id="KW-1185">Reference proteome</keyword>
<dbReference type="InterPro" id="IPR006076">
    <property type="entry name" value="FAD-dep_OxRdtase"/>
</dbReference>